<name>A0A1E3HXX8_9TREE</name>
<accession>A0A1E3HXX8</accession>
<dbReference type="Gene3D" id="2.30.30.140">
    <property type="match status" value="1"/>
</dbReference>
<dbReference type="GO" id="GO:0005634">
    <property type="term" value="C:nucleus"/>
    <property type="evidence" value="ECO:0007669"/>
    <property type="project" value="TreeGrafter"/>
</dbReference>
<dbReference type="PANTHER" id="PTHR12302">
    <property type="entry name" value="EBNA2 BINDING PROTEIN P100"/>
    <property type="match status" value="1"/>
</dbReference>
<dbReference type="RefSeq" id="XP_066065997.1">
    <property type="nucleotide sequence ID" value="XM_066209900.1"/>
</dbReference>
<dbReference type="Pfam" id="PF00565">
    <property type="entry name" value="SNase"/>
    <property type="match status" value="2"/>
</dbReference>
<reference evidence="5" key="3">
    <citation type="submission" date="2024-01" db="EMBL/GenBank/DDBJ databases">
        <authorList>
            <person name="Coelho M.A."/>
            <person name="David-Palma M."/>
            <person name="Shea T."/>
            <person name="Sun S."/>
            <person name="Cuomo C.A."/>
            <person name="Heitman J."/>
        </authorList>
    </citation>
    <scope>NUCLEOTIDE SEQUENCE</scope>
    <source>
        <strain evidence="5">CBS 7841</strain>
    </source>
</reference>
<keyword evidence="6" id="KW-1185">Reference proteome</keyword>
<evidence type="ECO:0000256" key="1">
    <source>
        <dbReference type="ARBA" id="ARBA00004496"/>
    </source>
</evidence>
<dbReference type="GO" id="GO:0006402">
    <property type="term" value="P:mRNA catabolic process"/>
    <property type="evidence" value="ECO:0007669"/>
    <property type="project" value="UniProtKB-UniRule"/>
</dbReference>
<dbReference type="GO" id="GO:0031332">
    <property type="term" value="C:RNAi effector complex"/>
    <property type="evidence" value="ECO:0007669"/>
    <property type="project" value="InterPro"/>
</dbReference>
<dbReference type="GO" id="GO:0004518">
    <property type="term" value="F:nuclease activity"/>
    <property type="evidence" value="ECO:0007669"/>
    <property type="project" value="TreeGrafter"/>
</dbReference>
<evidence type="ECO:0000256" key="4">
    <source>
        <dbReference type="PIRNR" id="PIRNR017179"/>
    </source>
</evidence>
<dbReference type="FunFam" id="2.30.30.140:FF:000018">
    <property type="entry name" value="Serine/threonine-protein kinase 31"/>
    <property type="match status" value="1"/>
</dbReference>
<dbReference type="KEGG" id="cdep:91084657"/>
<dbReference type="PIRSF" id="PIRSF017179">
    <property type="entry name" value="RISC-Tudor-SN"/>
    <property type="match status" value="1"/>
</dbReference>
<dbReference type="Pfam" id="PF00567">
    <property type="entry name" value="TUDOR"/>
    <property type="match status" value="1"/>
</dbReference>
<dbReference type="InterPro" id="IPR035437">
    <property type="entry name" value="SNase_OB-fold_sf"/>
</dbReference>
<dbReference type="GO" id="GO:0005829">
    <property type="term" value="C:cytosol"/>
    <property type="evidence" value="ECO:0007669"/>
    <property type="project" value="UniProtKB-UniRule"/>
</dbReference>
<dbReference type="InterPro" id="IPR016071">
    <property type="entry name" value="Staphylococal_nuclease_OB-fold"/>
</dbReference>
<dbReference type="VEuPathDB" id="FungiDB:L203_05684"/>
<dbReference type="Gene3D" id="2.40.50.90">
    <property type="match status" value="5"/>
</dbReference>
<gene>
    <name evidence="5" type="ORF">L203_100441</name>
</gene>
<dbReference type="OrthoDB" id="10023235at2759"/>
<keyword evidence="3" id="KW-0677">Repeat</keyword>
<comment type="subcellular location">
    <subcellularLocation>
        <location evidence="1 4">Cytoplasm</location>
    </subcellularLocation>
</comment>
<dbReference type="SUPFAM" id="SSF50199">
    <property type="entry name" value="Staphylococcal nuclease"/>
    <property type="match status" value="5"/>
</dbReference>
<dbReference type="Proteomes" id="UP000094043">
    <property type="component" value="Chromosome 1"/>
</dbReference>
<dbReference type="GO" id="GO:0003723">
    <property type="term" value="F:RNA binding"/>
    <property type="evidence" value="ECO:0007669"/>
    <property type="project" value="UniProtKB-UniRule"/>
</dbReference>
<dbReference type="CDD" id="cd00175">
    <property type="entry name" value="SNc"/>
    <property type="match status" value="1"/>
</dbReference>
<dbReference type="PROSITE" id="PS50830">
    <property type="entry name" value="TNASE_3"/>
    <property type="match status" value="4"/>
</dbReference>
<keyword evidence="2 4" id="KW-0963">Cytoplasm</keyword>
<protein>
    <submittedName>
        <fullName evidence="5">Uncharacterized protein</fullName>
    </submittedName>
</protein>
<organism evidence="5 6">
    <name type="scientific">Cryptococcus depauperatus CBS 7841</name>
    <dbReference type="NCBI Taxonomy" id="1295531"/>
    <lineage>
        <taxon>Eukaryota</taxon>
        <taxon>Fungi</taxon>
        <taxon>Dikarya</taxon>
        <taxon>Basidiomycota</taxon>
        <taxon>Agaricomycotina</taxon>
        <taxon>Tremellomycetes</taxon>
        <taxon>Tremellales</taxon>
        <taxon>Cryptococcaceae</taxon>
        <taxon>Cryptococcus</taxon>
    </lineage>
</organism>
<evidence type="ECO:0000313" key="5">
    <source>
        <dbReference type="EMBL" id="WVN85296.1"/>
    </source>
</evidence>
<dbReference type="InterPro" id="IPR002999">
    <property type="entry name" value="Tudor"/>
</dbReference>
<dbReference type="SUPFAM" id="SSF63748">
    <property type="entry name" value="Tudor/PWWP/MBT"/>
    <property type="match status" value="1"/>
</dbReference>
<reference evidence="5" key="2">
    <citation type="journal article" date="2022" name="Elife">
        <title>Obligate sexual reproduction of a homothallic fungus closely related to the Cryptococcus pathogenic species complex.</title>
        <authorList>
            <person name="Passer A.R."/>
            <person name="Clancey S.A."/>
            <person name="Shea T."/>
            <person name="David-Palma M."/>
            <person name="Averette A.F."/>
            <person name="Boekhout T."/>
            <person name="Porcel B.M."/>
            <person name="Nowrousian M."/>
            <person name="Cuomo C.A."/>
            <person name="Sun S."/>
            <person name="Heitman J."/>
            <person name="Coelho M.A."/>
        </authorList>
    </citation>
    <scope>NUCLEOTIDE SEQUENCE</scope>
    <source>
        <strain evidence="5">CBS 7841</strain>
    </source>
</reference>
<reference evidence="5" key="1">
    <citation type="submission" date="2016-06" db="EMBL/GenBank/DDBJ databases">
        <authorList>
            <person name="Cuomo C."/>
            <person name="Litvintseva A."/>
            <person name="Heitman J."/>
            <person name="Chen Y."/>
            <person name="Sun S."/>
            <person name="Springer D."/>
            <person name="Dromer F."/>
            <person name="Young S."/>
            <person name="Zeng Q."/>
            <person name="Chapman S."/>
            <person name="Gujja S."/>
            <person name="Saif S."/>
            <person name="Birren B."/>
        </authorList>
    </citation>
    <scope>NUCLEOTIDE SEQUENCE</scope>
    <source>
        <strain evidence="5">CBS 7841</strain>
    </source>
</reference>
<evidence type="ECO:0000256" key="2">
    <source>
        <dbReference type="ARBA" id="ARBA00022490"/>
    </source>
</evidence>
<proteinExistence type="predicted"/>
<dbReference type="GO" id="GO:0031047">
    <property type="term" value="P:regulatory ncRNA-mediated gene silencing"/>
    <property type="evidence" value="ECO:0007669"/>
    <property type="project" value="UniProtKB-UniRule"/>
</dbReference>
<evidence type="ECO:0000313" key="6">
    <source>
        <dbReference type="Proteomes" id="UP000094043"/>
    </source>
</evidence>
<dbReference type="AlphaFoldDB" id="A0A1E3HXX8"/>
<dbReference type="PANTHER" id="PTHR12302:SF2">
    <property type="entry name" value="STAPHYLOCOCCAL NUCLEASE DOMAIN-CONTAINING PROTEIN 1"/>
    <property type="match status" value="1"/>
</dbReference>
<dbReference type="FunFam" id="2.40.50.90:FF:000001">
    <property type="entry name" value="Staphylococcal nuclease domain-containing protein"/>
    <property type="match status" value="1"/>
</dbReference>
<evidence type="ECO:0000256" key="3">
    <source>
        <dbReference type="ARBA" id="ARBA00022737"/>
    </source>
</evidence>
<dbReference type="PROSITE" id="PS50304">
    <property type="entry name" value="TUDOR"/>
    <property type="match status" value="1"/>
</dbReference>
<dbReference type="GeneID" id="91084657"/>
<dbReference type="SMART" id="SM00318">
    <property type="entry name" value="SNc"/>
    <property type="match status" value="4"/>
</dbReference>
<sequence length="943" mass="105086">MSIRVIVKYVPSGDTVVVRPKETPEKGKIPQERVLHMAGIQSPRLGSLAREDKPHAFSAREYLSNLVLGKEVAFTVTHTVQSASGPTREFVSLYIAPAAPGQPPQDVAALILAEGWAKLRDGFKEGDEAVRRLGAEEAKKREVFQTIETQAQAEGKGLWAEQPENQRIVAFQMPTDPQAFISEYRDKEIDAIVEQVRDGTQLRVRLLIDDHNHQYINLVLAGAKSPRASTVRDADASNAEPWGEEAKYFTEIRMLQRRIKVRFLSAPASLGASPLQTAQPAKGFSPELPSSNGLPALVAGSNFIIGVAIHPKGNIAEFLLAAGLAKVVDWHAGLLAPYGGLDKYRTAEKVARDRRLGIWEHHQPQQAVISGVVSGPAFTTTTKGTDFDATVIRIWGSDQLSVVECDDASEKERRLQLSSVRGPRGVDAKQTYWANEAKEFLRKRLISKHVHVHIDYIKPKEGDFEERECVTLRYGSHNNNISEQLIEKGLATVLRHKRDDEDRSSEFDKLILAEQNAQSEERGLHSSKEVSMPRIVDASEKSSMASSYLPQWKRAGKHNAIVEFVSAGSRFKLYMPKEHTKITFVLAGIRAPRTARNANEKSEPFGQESLKFASRYLQRDVEIVFDSTDRSGGFIGTMYGTDGVNVAVALAREGLAFVHERSAEVLPFGKELVIAEEEAKKRKKNIWSQHTEDDPQVKAAENESIALPTGYKDVYISAVKEDPFTFSVQILEDESVAALEKLMSDFALHHRQASAYTSPSIPKNGDLVSAKSVEDNRWYRARIKRASAIKKEAQVYLIDYGNEETLSFSRIRPLDEKFKNLPGQAKDARLSFVKLVPRSSEYGLEALRRFSDLTEGLKLIANIDQREGNLLHLRLIDPVDPSIKNDPMSCLNAELVRDGLATIDKSCKYLKAYPQMLKKLEDTLQGAKADRLGIFEFGDVSED</sequence>
<dbReference type="SMART" id="SM00333">
    <property type="entry name" value="TUDOR"/>
    <property type="match status" value="1"/>
</dbReference>
<dbReference type="InterPro" id="IPR016685">
    <property type="entry name" value="Silence_cplx_Nase-comp_TudorSN"/>
</dbReference>
<dbReference type="EMBL" id="CP143784">
    <property type="protein sequence ID" value="WVN85296.1"/>
    <property type="molecule type" value="Genomic_DNA"/>
</dbReference>